<name>A0A0G0FD38_9BACT</name>
<sequence>MSERKLTFDERLDLLRRYRKRKVQYLEELDPRKEGLLRNAEAGFIGLSALCGALVFASIFGVAAADYLKTRPEFSFLKSEPSIIAYCTNENGEAGTHVAIKISFRPFNDLSEGVTVVTTASSSNKAEVISHSQFYSEVPIEDTIHVKRSFRGRVMLFRSENIYDSTKRYTDDSKKLYEKDVDIKC</sequence>
<evidence type="ECO:0000256" key="1">
    <source>
        <dbReference type="SAM" id="Phobius"/>
    </source>
</evidence>
<dbReference type="Proteomes" id="UP000034448">
    <property type="component" value="Unassembled WGS sequence"/>
</dbReference>
<keyword evidence="1" id="KW-0472">Membrane</keyword>
<reference evidence="2 3" key="1">
    <citation type="journal article" date="2015" name="Nature">
        <title>rRNA introns, odd ribosomes, and small enigmatic genomes across a large radiation of phyla.</title>
        <authorList>
            <person name="Brown C.T."/>
            <person name="Hug L.A."/>
            <person name="Thomas B.C."/>
            <person name="Sharon I."/>
            <person name="Castelle C.J."/>
            <person name="Singh A."/>
            <person name="Wilkins M.J."/>
            <person name="Williams K.H."/>
            <person name="Banfield J.F."/>
        </authorList>
    </citation>
    <scope>NUCLEOTIDE SEQUENCE [LARGE SCALE GENOMIC DNA]</scope>
</reference>
<gene>
    <name evidence="2" type="ORF">US28_C0008G0004</name>
</gene>
<protein>
    <submittedName>
        <fullName evidence="2">Uncharacterized protein</fullName>
    </submittedName>
</protein>
<dbReference type="EMBL" id="LBSJ01000008">
    <property type="protein sequence ID" value="KKQ15872.1"/>
    <property type="molecule type" value="Genomic_DNA"/>
</dbReference>
<evidence type="ECO:0000313" key="2">
    <source>
        <dbReference type="EMBL" id="KKQ15872.1"/>
    </source>
</evidence>
<feature type="transmembrane region" description="Helical" evidence="1">
    <location>
        <begin position="44"/>
        <end position="68"/>
    </location>
</feature>
<keyword evidence="1" id="KW-0812">Transmembrane</keyword>
<comment type="caution">
    <text evidence="2">The sequence shown here is derived from an EMBL/GenBank/DDBJ whole genome shotgun (WGS) entry which is preliminary data.</text>
</comment>
<accession>A0A0G0FD38</accession>
<dbReference type="AlphaFoldDB" id="A0A0G0FD38"/>
<keyword evidence="1" id="KW-1133">Transmembrane helix</keyword>
<proteinExistence type="predicted"/>
<evidence type="ECO:0000313" key="3">
    <source>
        <dbReference type="Proteomes" id="UP000034448"/>
    </source>
</evidence>
<organism evidence="2 3">
    <name type="scientific">Candidatus Daviesbacteria bacterium GW2011_GWA1_36_8</name>
    <dbReference type="NCBI Taxonomy" id="1618417"/>
    <lineage>
        <taxon>Bacteria</taxon>
        <taxon>Candidatus Daviesiibacteriota</taxon>
    </lineage>
</organism>